<sequence>MNNKEIILNSIVGKGRGSGTRLPVSLLSGGTWTFKQKDFSLLDVLKQPQIASESIVEMSQIIQSDIVWPGSGYHNLLVHVFGGEVKFRHFGNIDVLRPLFHRIADLDQLHLEQLDQHEWIANLRWIIGDVADKSGEQYLVGTSSWGPFTLAGQFYGVEKLMTGVYKDKQGIHALMDLMTEICFRYLAPAIDKGAAILSIAEPTASGDLISLRHFEEFIAPYLAKVIRKLKEHKALIALHICGNIKDRIHLAPELGVDLLSVDYKVDLPLAQKALNGKIALAGNVNPVILKDKSPEEVEIAVIESLQHVNTDRFVVMPGCDIPPGVPLANVQAFIAAGSKYKRMMKTCQ</sequence>
<name>I9LA27_9FIRM</name>
<dbReference type="PANTHER" id="PTHR47099">
    <property type="entry name" value="METHYLCOBAMIDE:COM METHYLTRANSFERASE MTBA"/>
    <property type="match status" value="1"/>
</dbReference>
<organism evidence="2 3">
    <name type="scientific">Pelosinus fermentans B4</name>
    <dbReference type="NCBI Taxonomy" id="1149862"/>
    <lineage>
        <taxon>Bacteria</taxon>
        <taxon>Bacillati</taxon>
        <taxon>Bacillota</taxon>
        <taxon>Negativicutes</taxon>
        <taxon>Selenomonadales</taxon>
        <taxon>Sporomusaceae</taxon>
        <taxon>Pelosinus</taxon>
    </lineage>
</organism>
<protein>
    <submittedName>
        <fullName evidence="2">Uroporphyrinogen decarboxylase (URO-D)</fullName>
    </submittedName>
</protein>
<dbReference type="SUPFAM" id="SSF51726">
    <property type="entry name" value="UROD/MetE-like"/>
    <property type="match status" value="1"/>
</dbReference>
<dbReference type="RefSeq" id="WP_007936473.1">
    <property type="nucleotide sequence ID" value="NZ_AKVJ01000031.1"/>
</dbReference>
<dbReference type="OrthoDB" id="8452307at2"/>
<dbReference type="PATRIC" id="fig|1149862.3.peg.3480"/>
<proteinExistence type="predicted"/>
<dbReference type="AlphaFoldDB" id="I9LA27"/>
<gene>
    <name evidence="2" type="ORF">FB4_4512</name>
</gene>
<dbReference type="GO" id="GO:0004853">
    <property type="term" value="F:uroporphyrinogen decarboxylase activity"/>
    <property type="evidence" value="ECO:0007669"/>
    <property type="project" value="InterPro"/>
</dbReference>
<keyword evidence="3" id="KW-1185">Reference proteome</keyword>
<dbReference type="PANTHER" id="PTHR47099:SF1">
    <property type="entry name" value="METHYLCOBAMIDE:COM METHYLTRANSFERASE MTBA"/>
    <property type="match status" value="1"/>
</dbReference>
<accession>I9LA27</accession>
<dbReference type="GO" id="GO:0006779">
    <property type="term" value="P:porphyrin-containing compound biosynthetic process"/>
    <property type="evidence" value="ECO:0007669"/>
    <property type="project" value="InterPro"/>
</dbReference>
<feature type="domain" description="Uroporphyrinogen decarboxylase (URO-D)" evidence="1">
    <location>
        <begin position="39"/>
        <end position="338"/>
    </location>
</feature>
<dbReference type="Pfam" id="PF01208">
    <property type="entry name" value="URO-D"/>
    <property type="match status" value="1"/>
</dbReference>
<dbReference type="Gene3D" id="3.20.20.210">
    <property type="match status" value="1"/>
</dbReference>
<dbReference type="InterPro" id="IPR038071">
    <property type="entry name" value="UROD/MetE-like_sf"/>
</dbReference>
<evidence type="ECO:0000313" key="2">
    <source>
        <dbReference type="EMBL" id="EIW17156.1"/>
    </source>
</evidence>
<dbReference type="EMBL" id="AKVJ01000031">
    <property type="protein sequence ID" value="EIW17156.1"/>
    <property type="molecule type" value="Genomic_DNA"/>
</dbReference>
<comment type="caution">
    <text evidence="2">The sequence shown here is derived from an EMBL/GenBank/DDBJ whole genome shotgun (WGS) entry which is preliminary data.</text>
</comment>
<dbReference type="InterPro" id="IPR000257">
    <property type="entry name" value="Uroporphyrinogen_deCOase"/>
</dbReference>
<dbReference type="InterPro" id="IPR052024">
    <property type="entry name" value="Methanogen_methyltrans"/>
</dbReference>
<reference evidence="2 3" key="1">
    <citation type="journal article" date="2012" name="J. Bacteriol.">
        <title>Draft Genome Sequences for Two Metal-Reducing Pelosinus fermentans Strains Isolated from a Cr(VI)-Contaminated Site and for Type Strain R7.</title>
        <authorList>
            <person name="Brown S.D."/>
            <person name="Podar M."/>
            <person name="Klingeman D.M."/>
            <person name="Johnson C.M."/>
            <person name="Yang Z.K."/>
            <person name="Utturkar S.M."/>
            <person name="Land M.L."/>
            <person name="Mosher J.J."/>
            <person name="Hurt R.A.Jr."/>
            <person name="Phelps T.J."/>
            <person name="Palumbo A.V."/>
            <person name="Arkin A.P."/>
            <person name="Hazen T.C."/>
            <person name="Elias D.A."/>
        </authorList>
    </citation>
    <scope>NUCLEOTIDE SEQUENCE [LARGE SCALE GENOMIC DNA]</scope>
    <source>
        <strain evidence="2 3">B4</strain>
    </source>
</reference>
<evidence type="ECO:0000259" key="1">
    <source>
        <dbReference type="Pfam" id="PF01208"/>
    </source>
</evidence>
<dbReference type="Proteomes" id="UP000004324">
    <property type="component" value="Unassembled WGS sequence"/>
</dbReference>
<evidence type="ECO:0000313" key="3">
    <source>
        <dbReference type="Proteomes" id="UP000004324"/>
    </source>
</evidence>